<evidence type="ECO:0000313" key="1">
    <source>
        <dbReference type="EMBL" id="SVE25544.1"/>
    </source>
</evidence>
<reference evidence="1" key="1">
    <citation type="submission" date="2018-05" db="EMBL/GenBank/DDBJ databases">
        <authorList>
            <person name="Lanie J.A."/>
            <person name="Ng W.-L."/>
            <person name="Kazmierczak K.M."/>
            <person name="Andrzejewski T.M."/>
            <person name="Davidsen T.M."/>
            <person name="Wayne K.J."/>
            <person name="Tettelin H."/>
            <person name="Glass J.I."/>
            <person name="Rusch D."/>
            <person name="Podicherti R."/>
            <person name="Tsui H.-C.T."/>
            <person name="Winkler M.E."/>
        </authorList>
    </citation>
    <scope>NUCLEOTIDE SEQUENCE</scope>
</reference>
<dbReference type="AlphaFoldDB" id="A0A383C040"/>
<gene>
    <name evidence="1" type="ORF">METZ01_LOCUS478398</name>
</gene>
<dbReference type="EMBL" id="UINC01204697">
    <property type="protein sequence ID" value="SVE25544.1"/>
    <property type="molecule type" value="Genomic_DNA"/>
</dbReference>
<accession>A0A383C040</accession>
<sequence>MMLFNFLINVQKFICIEQSQTQVSETTCPHIDLMRLKVWLVILILKKFLHKGKCLAG</sequence>
<feature type="non-terminal residue" evidence="1">
    <location>
        <position position="57"/>
    </location>
</feature>
<protein>
    <submittedName>
        <fullName evidence="1">Uncharacterized protein</fullName>
    </submittedName>
</protein>
<name>A0A383C040_9ZZZZ</name>
<organism evidence="1">
    <name type="scientific">marine metagenome</name>
    <dbReference type="NCBI Taxonomy" id="408172"/>
    <lineage>
        <taxon>unclassified sequences</taxon>
        <taxon>metagenomes</taxon>
        <taxon>ecological metagenomes</taxon>
    </lineage>
</organism>
<proteinExistence type="predicted"/>